<dbReference type="Gene3D" id="1.10.10.10">
    <property type="entry name" value="Winged helix-like DNA-binding domain superfamily/Winged helix DNA-binding domain"/>
    <property type="match status" value="1"/>
</dbReference>
<dbReference type="CDD" id="cd08474">
    <property type="entry name" value="PBP2_CrgA_like_5"/>
    <property type="match status" value="1"/>
</dbReference>
<sequence length="324" mass="35600">MLHTGLFELNAVAAISAHRSFRAAATELGISPSALSHAIAVLEKRLGVRLINRTTRSVSLSEAGERFLARISPALREIAGAMEDVNAFRDTPTGTLRINLKERAAHQIFRPVVGKFLRRYPDMNVELVLEGRHIDIVAEGFDAGIRLAEAVPQDMVSIACGPASRFLVVGAPDYFARNPLPKSPSDLLNHACIRRRMPGGKLYHWEFEKRGEEITLDVPGRLTLDNDGLMVEAALDGLGLAFVSDFWVAKHIADGALQAVLDDWTPPFPGLRLYYPRHRHMTAGLRAFIDLLREENKAERKAASISAVGKTRKATAAKTLVAQT</sequence>
<dbReference type="Pfam" id="PF03466">
    <property type="entry name" value="LysR_substrate"/>
    <property type="match status" value="1"/>
</dbReference>
<keyword evidence="8" id="KW-1185">Reference proteome</keyword>
<evidence type="ECO:0000313" key="7">
    <source>
        <dbReference type="EMBL" id="MBC9980872.1"/>
    </source>
</evidence>
<dbReference type="Pfam" id="PF00126">
    <property type="entry name" value="HTH_1"/>
    <property type="match status" value="1"/>
</dbReference>
<keyword evidence="4" id="KW-0238">DNA-binding</keyword>
<protein>
    <submittedName>
        <fullName evidence="7">LysR family transcriptional regulator</fullName>
    </submittedName>
</protein>
<name>A0ABR7UA71_9BRAD</name>
<evidence type="ECO:0000259" key="6">
    <source>
        <dbReference type="PROSITE" id="PS50931"/>
    </source>
</evidence>
<evidence type="ECO:0000256" key="2">
    <source>
        <dbReference type="ARBA" id="ARBA00009437"/>
    </source>
</evidence>
<evidence type="ECO:0000256" key="1">
    <source>
        <dbReference type="ARBA" id="ARBA00003502"/>
    </source>
</evidence>
<organism evidence="7 8">
    <name type="scientific">Bradyrhizobium campsiandrae</name>
    <dbReference type="NCBI Taxonomy" id="1729892"/>
    <lineage>
        <taxon>Bacteria</taxon>
        <taxon>Pseudomonadati</taxon>
        <taxon>Pseudomonadota</taxon>
        <taxon>Alphaproteobacteria</taxon>
        <taxon>Hyphomicrobiales</taxon>
        <taxon>Nitrobacteraceae</taxon>
        <taxon>Bradyrhizobium</taxon>
    </lineage>
</organism>
<dbReference type="SUPFAM" id="SSF46785">
    <property type="entry name" value="Winged helix' DNA-binding domain"/>
    <property type="match status" value="1"/>
</dbReference>
<dbReference type="Gene3D" id="3.40.190.290">
    <property type="match status" value="1"/>
</dbReference>
<dbReference type="InterPro" id="IPR036388">
    <property type="entry name" value="WH-like_DNA-bd_sf"/>
</dbReference>
<comment type="function">
    <text evidence="1">NodD regulates the expression of the nodABCFE genes which encode other nodulation proteins. NodD is also a negative regulator of its own expression. Binds flavonoids as inducers.</text>
</comment>
<dbReference type="InterPro" id="IPR036390">
    <property type="entry name" value="WH_DNA-bd_sf"/>
</dbReference>
<keyword evidence="5" id="KW-0804">Transcription</keyword>
<evidence type="ECO:0000256" key="5">
    <source>
        <dbReference type="ARBA" id="ARBA00023163"/>
    </source>
</evidence>
<proteinExistence type="inferred from homology"/>
<comment type="similarity">
    <text evidence="2">Belongs to the LysR transcriptional regulatory family.</text>
</comment>
<evidence type="ECO:0000256" key="3">
    <source>
        <dbReference type="ARBA" id="ARBA00023015"/>
    </source>
</evidence>
<dbReference type="InterPro" id="IPR005119">
    <property type="entry name" value="LysR_subst-bd"/>
</dbReference>
<dbReference type="PANTHER" id="PTHR30537">
    <property type="entry name" value="HTH-TYPE TRANSCRIPTIONAL REGULATOR"/>
    <property type="match status" value="1"/>
</dbReference>
<keyword evidence="3" id="KW-0805">Transcription regulation</keyword>
<reference evidence="7 8" key="1">
    <citation type="journal article" date="2020" name="Arch. Microbiol.">
        <title>Bradyrhizobium campsiandrae sp. nov., a nitrogen-fixing bacterial strain isolated from a native leguminous tree from the Amazon adapted to flooded conditions.</title>
        <authorList>
            <person name="Cabral Michel D."/>
            <person name="Martins da Costa E."/>
            <person name="Azarias Guimaraes A."/>
            <person name="Soares de Carvalho T."/>
            <person name="Santos de Castro Caputo P."/>
            <person name="Willems A."/>
            <person name="de Souza Moreira F.M."/>
        </authorList>
    </citation>
    <scope>NUCLEOTIDE SEQUENCE [LARGE SCALE GENOMIC DNA]</scope>
    <source>
        <strain evidence="8">INPA 384B</strain>
    </source>
</reference>
<evidence type="ECO:0000313" key="8">
    <source>
        <dbReference type="Proteomes" id="UP000639516"/>
    </source>
</evidence>
<evidence type="ECO:0000256" key="4">
    <source>
        <dbReference type="ARBA" id="ARBA00023125"/>
    </source>
</evidence>
<feature type="domain" description="HTH lysR-type" evidence="6">
    <location>
        <begin position="9"/>
        <end position="61"/>
    </location>
</feature>
<comment type="caution">
    <text evidence="7">The sequence shown here is derived from an EMBL/GenBank/DDBJ whole genome shotgun (WGS) entry which is preliminary data.</text>
</comment>
<dbReference type="EMBL" id="JAATTO010000031">
    <property type="protein sequence ID" value="MBC9980872.1"/>
    <property type="molecule type" value="Genomic_DNA"/>
</dbReference>
<accession>A0ABR7UA71</accession>
<gene>
    <name evidence="7" type="ORF">HA482_21965</name>
</gene>
<dbReference type="InterPro" id="IPR000847">
    <property type="entry name" value="LysR_HTH_N"/>
</dbReference>
<dbReference type="PANTHER" id="PTHR30537:SF1">
    <property type="entry name" value="HTH-TYPE TRANSCRIPTIONAL REGULATOR PGRR"/>
    <property type="match status" value="1"/>
</dbReference>
<dbReference type="PROSITE" id="PS50931">
    <property type="entry name" value="HTH_LYSR"/>
    <property type="match status" value="1"/>
</dbReference>
<dbReference type="Proteomes" id="UP000639516">
    <property type="component" value="Unassembled WGS sequence"/>
</dbReference>
<dbReference type="SUPFAM" id="SSF53850">
    <property type="entry name" value="Periplasmic binding protein-like II"/>
    <property type="match status" value="1"/>
</dbReference>
<dbReference type="InterPro" id="IPR058163">
    <property type="entry name" value="LysR-type_TF_proteobact-type"/>
</dbReference>